<dbReference type="Pfam" id="PF13193">
    <property type="entry name" value="AMP-binding_C"/>
    <property type="match status" value="1"/>
</dbReference>
<dbReference type="Proteomes" id="UP000657574">
    <property type="component" value="Unassembled WGS sequence"/>
</dbReference>
<evidence type="ECO:0000256" key="1">
    <source>
        <dbReference type="SAM" id="MobiDB-lite"/>
    </source>
</evidence>
<dbReference type="SUPFAM" id="SSF56801">
    <property type="entry name" value="Acetyl-CoA synthetase-like"/>
    <property type="match status" value="1"/>
</dbReference>
<evidence type="ECO:0000259" key="3">
    <source>
        <dbReference type="Pfam" id="PF13193"/>
    </source>
</evidence>
<protein>
    <recommendedName>
        <fullName evidence="6">Acyl-CoA synthetase</fullName>
    </recommendedName>
</protein>
<evidence type="ECO:0008006" key="6">
    <source>
        <dbReference type="Google" id="ProtNLM"/>
    </source>
</evidence>
<feature type="compositionally biased region" description="Basic residues" evidence="1">
    <location>
        <begin position="256"/>
        <end position="267"/>
    </location>
</feature>
<keyword evidence="5" id="KW-1185">Reference proteome</keyword>
<dbReference type="AlphaFoldDB" id="A0A917P5L0"/>
<reference evidence="4" key="2">
    <citation type="submission" date="2020-09" db="EMBL/GenBank/DDBJ databases">
        <authorList>
            <person name="Sun Q."/>
            <person name="Ohkuma M."/>
        </authorList>
    </citation>
    <scope>NUCLEOTIDE SEQUENCE</scope>
    <source>
        <strain evidence="4">JCM 3086</strain>
    </source>
</reference>
<evidence type="ECO:0000259" key="2">
    <source>
        <dbReference type="Pfam" id="PF00501"/>
    </source>
</evidence>
<name>A0A917P5L0_9ACTN</name>
<feature type="compositionally biased region" description="Low complexity" evidence="1">
    <location>
        <begin position="268"/>
        <end position="287"/>
    </location>
</feature>
<feature type="region of interest" description="Disordered" evidence="1">
    <location>
        <begin position="226"/>
        <end position="348"/>
    </location>
</feature>
<dbReference type="PANTHER" id="PTHR24096:SF323">
    <property type="entry name" value="BLR3536 PROTEIN"/>
    <property type="match status" value="1"/>
</dbReference>
<dbReference type="Gene3D" id="3.40.50.12780">
    <property type="entry name" value="N-terminal domain of ligase-like"/>
    <property type="match status" value="1"/>
</dbReference>
<feature type="domain" description="AMP-binding enzyme C-terminal" evidence="3">
    <location>
        <begin position="190"/>
        <end position="224"/>
    </location>
</feature>
<dbReference type="InterPro" id="IPR042099">
    <property type="entry name" value="ANL_N_sf"/>
</dbReference>
<dbReference type="InterPro" id="IPR000873">
    <property type="entry name" value="AMP-dep_synth/lig_dom"/>
</dbReference>
<reference evidence="4" key="1">
    <citation type="journal article" date="2014" name="Int. J. Syst. Evol. Microbiol.">
        <title>Complete genome sequence of Corynebacterium casei LMG S-19264T (=DSM 44701T), isolated from a smear-ripened cheese.</title>
        <authorList>
            <consortium name="US DOE Joint Genome Institute (JGI-PGF)"/>
            <person name="Walter F."/>
            <person name="Albersmeier A."/>
            <person name="Kalinowski J."/>
            <person name="Ruckert C."/>
        </authorList>
    </citation>
    <scope>NUCLEOTIDE SEQUENCE</scope>
    <source>
        <strain evidence="4">JCM 3086</strain>
    </source>
</reference>
<dbReference type="InterPro" id="IPR045851">
    <property type="entry name" value="AMP-bd_C_sf"/>
</dbReference>
<dbReference type="GO" id="GO:0016405">
    <property type="term" value="F:CoA-ligase activity"/>
    <property type="evidence" value="ECO:0007669"/>
    <property type="project" value="TreeGrafter"/>
</dbReference>
<proteinExistence type="predicted"/>
<accession>A0A917P5L0</accession>
<evidence type="ECO:0000313" key="5">
    <source>
        <dbReference type="Proteomes" id="UP000657574"/>
    </source>
</evidence>
<dbReference type="PANTHER" id="PTHR24096">
    <property type="entry name" value="LONG-CHAIN-FATTY-ACID--COA LIGASE"/>
    <property type="match status" value="1"/>
</dbReference>
<sequence>MCMERFDAEAALALIERHRATHAQFVPTMFVRMLKLPEEVRNRYDLSSLRHAIHAAAPCPVDVKRAMIEWWGPILYEFYSSTEGMGATGITSEEWLRKPGSVGKPLMGTPYITDDDGNPLHTGEVGTIWFTGGTAFSYHGDPGKTAASHDDRGGTSVGDVGYIDEDGYLFLSDRRTHLIISGGVNIYPQEIEDALVMHPRVVDVAVVGVPDPEMGERVVALIQPCRPCDGGSRAGRRADRVRPNGAGGLQDPPRGAVHRRPAAHPHRQATQAPDPRQAARRAVTPVGARRRPARPAAHGVSSACQLAHRNGTVPRPVMLRGPAGPSAPPHPALRGSSPCPRRGPGRAR</sequence>
<comment type="caution">
    <text evidence="4">The sequence shown here is derived from an EMBL/GenBank/DDBJ whole genome shotgun (WGS) entry which is preliminary data.</text>
</comment>
<feature type="domain" description="AMP-dependent synthetase/ligase" evidence="2">
    <location>
        <begin position="4"/>
        <end position="134"/>
    </location>
</feature>
<gene>
    <name evidence="4" type="ORF">GCM10010121_086730</name>
</gene>
<dbReference type="Gene3D" id="3.30.300.30">
    <property type="match status" value="1"/>
</dbReference>
<evidence type="ECO:0000313" key="4">
    <source>
        <dbReference type="EMBL" id="GGJ62751.1"/>
    </source>
</evidence>
<dbReference type="InterPro" id="IPR025110">
    <property type="entry name" value="AMP-bd_C"/>
</dbReference>
<organism evidence="4 5">
    <name type="scientific">Streptomyces brasiliensis</name>
    <dbReference type="NCBI Taxonomy" id="1954"/>
    <lineage>
        <taxon>Bacteria</taxon>
        <taxon>Bacillati</taxon>
        <taxon>Actinomycetota</taxon>
        <taxon>Actinomycetes</taxon>
        <taxon>Kitasatosporales</taxon>
        <taxon>Streptomycetaceae</taxon>
        <taxon>Streptomyces</taxon>
    </lineage>
</organism>
<dbReference type="Pfam" id="PF00501">
    <property type="entry name" value="AMP-binding"/>
    <property type="match status" value="1"/>
</dbReference>
<dbReference type="EMBL" id="BMQA01000073">
    <property type="protein sequence ID" value="GGJ62751.1"/>
    <property type="molecule type" value="Genomic_DNA"/>
</dbReference>